<sequence length="402" mass="41617">MSAAPRCRAALRRPGLRLAASLALGLLLAACKPATPSGTAATAASAPAAAVLRLQPGDWVEARPRELVRSLDVSGPLQAVDTALVKARLAGELLRLDVREGDTVRAGQVIGRIDERDSRLRLRQAEEQAGQAAAQLQIAETALESNRALVGQGFISRNALDTSVANAAAARAALQAAQAAADLSRRQLEDALLRAPIGGQVSQRLAQPGERLALDARVVEIVDLRRIEAVVAVPPQALSELKLGAPALLQVEGLAQKLPARLVRLNPAADPATRSAIAYLALEPHPALRHGLFVSGQIELARETAFALPLSALRSDRSPPRVLWIDGDRLVEASVKTGRRGQEGAAGGEALVEIVEGLPPAPVGAPLRVLAGSVGGVRGGTTVRFETPAAAAAPAASSTGAR</sequence>
<name>A0A9X1BS43_9BURK</name>
<evidence type="ECO:0000256" key="2">
    <source>
        <dbReference type="SAM" id="SignalP"/>
    </source>
</evidence>
<evidence type="ECO:0000259" key="3">
    <source>
        <dbReference type="Pfam" id="PF25917"/>
    </source>
</evidence>
<dbReference type="PANTHER" id="PTHR30469:SF15">
    <property type="entry name" value="HLYD FAMILY OF SECRETION PROTEINS"/>
    <property type="match status" value="1"/>
</dbReference>
<keyword evidence="5" id="KW-1185">Reference proteome</keyword>
<dbReference type="Gene3D" id="1.10.287.470">
    <property type="entry name" value="Helix hairpin bin"/>
    <property type="match status" value="1"/>
</dbReference>
<feature type="chain" id="PRO_5040864839" evidence="2">
    <location>
        <begin position="30"/>
        <end position="402"/>
    </location>
</feature>
<dbReference type="AlphaFoldDB" id="A0A9X1BS43"/>
<evidence type="ECO:0000313" key="4">
    <source>
        <dbReference type="EMBL" id="MBL0720604.1"/>
    </source>
</evidence>
<dbReference type="RefSeq" id="WP_201827177.1">
    <property type="nucleotide sequence ID" value="NZ_JAERRA010000002.1"/>
</dbReference>
<dbReference type="SUPFAM" id="SSF111369">
    <property type="entry name" value="HlyD-like secretion proteins"/>
    <property type="match status" value="1"/>
</dbReference>
<dbReference type="InterPro" id="IPR006311">
    <property type="entry name" value="TAT_signal"/>
</dbReference>
<reference evidence="4 5" key="1">
    <citation type="submission" date="2021-01" db="EMBL/GenBank/DDBJ databases">
        <title>Piscinibacter sp. Jin2 Genome sequencing and assembly.</title>
        <authorList>
            <person name="Kim I."/>
        </authorList>
    </citation>
    <scope>NUCLEOTIDE SEQUENCE [LARGE SCALE GENOMIC DNA]</scope>
    <source>
        <strain evidence="4 5">Jin2</strain>
    </source>
</reference>
<dbReference type="PROSITE" id="PS51257">
    <property type="entry name" value="PROKAR_LIPOPROTEIN"/>
    <property type="match status" value="1"/>
</dbReference>
<comment type="similarity">
    <text evidence="1">Belongs to the membrane fusion protein (MFP) (TC 8.A.1) family.</text>
</comment>
<dbReference type="InterPro" id="IPR058625">
    <property type="entry name" value="MdtA-like_BSH"/>
</dbReference>
<dbReference type="PANTHER" id="PTHR30469">
    <property type="entry name" value="MULTIDRUG RESISTANCE PROTEIN MDTA"/>
    <property type="match status" value="1"/>
</dbReference>
<gene>
    <name evidence="4" type="ORF">JI742_11985</name>
</gene>
<evidence type="ECO:0000256" key="1">
    <source>
        <dbReference type="ARBA" id="ARBA00009477"/>
    </source>
</evidence>
<feature type="signal peptide" evidence="2">
    <location>
        <begin position="1"/>
        <end position="29"/>
    </location>
</feature>
<comment type="caution">
    <text evidence="4">The sequence shown here is derived from an EMBL/GenBank/DDBJ whole genome shotgun (WGS) entry which is preliminary data.</text>
</comment>
<dbReference type="GO" id="GO:0015562">
    <property type="term" value="F:efflux transmembrane transporter activity"/>
    <property type="evidence" value="ECO:0007669"/>
    <property type="project" value="TreeGrafter"/>
</dbReference>
<evidence type="ECO:0000313" key="5">
    <source>
        <dbReference type="Proteomes" id="UP000643207"/>
    </source>
</evidence>
<dbReference type="Gene3D" id="2.40.50.100">
    <property type="match status" value="1"/>
</dbReference>
<protein>
    <submittedName>
        <fullName evidence="4">Efflux RND transporter periplasmic adaptor subunit</fullName>
    </submittedName>
</protein>
<dbReference type="GO" id="GO:1990281">
    <property type="term" value="C:efflux pump complex"/>
    <property type="evidence" value="ECO:0007669"/>
    <property type="project" value="TreeGrafter"/>
</dbReference>
<proteinExistence type="inferred from homology"/>
<dbReference type="PROSITE" id="PS51318">
    <property type="entry name" value="TAT"/>
    <property type="match status" value="1"/>
</dbReference>
<dbReference type="Pfam" id="PF25917">
    <property type="entry name" value="BSH_RND"/>
    <property type="match status" value="1"/>
</dbReference>
<dbReference type="NCBIfam" id="TIGR01730">
    <property type="entry name" value="RND_mfp"/>
    <property type="match status" value="1"/>
</dbReference>
<accession>A0A9X1BS43</accession>
<dbReference type="Proteomes" id="UP000643207">
    <property type="component" value="Unassembled WGS sequence"/>
</dbReference>
<keyword evidence="2" id="KW-0732">Signal</keyword>
<dbReference type="EMBL" id="JAERRA010000002">
    <property type="protein sequence ID" value="MBL0720604.1"/>
    <property type="molecule type" value="Genomic_DNA"/>
</dbReference>
<dbReference type="Gene3D" id="2.40.30.170">
    <property type="match status" value="1"/>
</dbReference>
<feature type="domain" description="Multidrug resistance protein MdtA-like barrel-sandwich hybrid" evidence="3">
    <location>
        <begin position="82"/>
        <end position="209"/>
    </location>
</feature>
<dbReference type="InterPro" id="IPR006143">
    <property type="entry name" value="RND_pump_MFP"/>
</dbReference>
<organism evidence="4 5">
    <name type="scientific">Aquariibacter lacus</name>
    <dbReference type="NCBI Taxonomy" id="2801332"/>
    <lineage>
        <taxon>Bacteria</taxon>
        <taxon>Pseudomonadati</taxon>
        <taxon>Pseudomonadota</taxon>
        <taxon>Betaproteobacteria</taxon>
        <taxon>Burkholderiales</taxon>
        <taxon>Sphaerotilaceae</taxon>
        <taxon>Aquariibacter</taxon>
    </lineage>
</organism>